<accession>A0A8J3C2J9</accession>
<dbReference type="InterPro" id="IPR029058">
    <property type="entry name" value="AB_hydrolase_fold"/>
</dbReference>
<evidence type="ECO:0000313" key="3">
    <source>
        <dbReference type="EMBL" id="GGK99968.1"/>
    </source>
</evidence>
<dbReference type="PANTHER" id="PTHR22946">
    <property type="entry name" value="DIENELACTONE HYDROLASE DOMAIN-CONTAINING PROTEIN-RELATED"/>
    <property type="match status" value="1"/>
</dbReference>
<organism evidence="3 4">
    <name type="scientific">Mangrovihabitans endophyticus</name>
    <dbReference type="NCBI Taxonomy" id="1751298"/>
    <lineage>
        <taxon>Bacteria</taxon>
        <taxon>Bacillati</taxon>
        <taxon>Actinomycetota</taxon>
        <taxon>Actinomycetes</taxon>
        <taxon>Micromonosporales</taxon>
        <taxon>Micromonosporaceae</taxon>
        <taxon>Mangrovihabitans</taxon>
    </lineage>
</organism>
<dbReference type="AlphaFoldDB" id="A0A8J3C2J9"/>
<reference evidence="3" key="1">
    <citation type="journal article" date="2014" name="Int. J. Syst. Evol. Microbiol.">
        <title>Complete genome sequence of Corynebacterium casei LMG S-19264T (=DSM 44701T), isolated from a smear-ripened cheese.</title>
        <authorList>
            <consortium name="US DOE Joint Genome Institute (JGI-PGF)"/>
            <person name="Walter F."/>
            <person name="Albersmeier A."/>
            <person name="Kalinowski J."/>
            <person name="Ruckert C."/>
        </authorList>
    </citation>
    <scope>NUCLEOTIDE SEQUENCE</scope>
    <source>
        <strain evidence="3">CGMCC 4.7299</strain>
    </source>
</reference>
<dbReference type="GO" id="GO:0016787">
    <property type="term" value="F:hydrolase activity"/>
    <property type="evidence" value="ECO:0007669"/>
    <property type="project" value="UniProtKB-KW"/>
</dbReference>
<keyword evidence="4" id="KW-1185">Reference proteome</keyword>
<dbReference type="Proteomes" id="UP000656042">
    <property type="component" value="Unassembled WGS sequence"/>
</dbReference>
<evidence type="ECO:0000313" key="4">
    <source>
        <dbReference type="Proteomes" id="UP000656042"/>
    </source>
</evidence>
<reference evidence="3" key="2">
    <citation type="submission" date="2020-09" db="EMBL/GenBank/DDBJ databases">
        <authorList>
            <person name="Sun Q."/>
            <person name="Zhou Y."/>
        </authorList>
    </citation>
    <scope>NUCLEOTIDE SEQUENCE</scope>
    <source>
        <strain evidence="3">CGMCC 4.7299</strain>
    </source>
</reference>
<gene>
    <name evidence="3" type="ORF">GCM10012284_37990</name>
</gene>
<comment type="caution">
    <text evidence="3">The sequence shown here is derived from an EMBL/GenBank/DDBJ whole genome shotgun (WGS) entry which is preliminary data.</text>
</comment>
<proteinExistence type="inferred from homology"/>
<evidence type="ECO:0000256" key="2">
    <source>
        <dbReference type="ARBA" id="ARBA00022801"/>
    </source>
</evidence>
<dbReference type="RefSeq" id="WP_189080580.1">
    <property type="nucleotide sequence ID" value="NZ_BMMX01000017.1"/>
</dbReference>
<keyword evidence="2 3" id="KW-0378">Hydrolase</keyword>
<name>A0A8J3C2J9_9ACTN</name>
<dbReference type="Gene3D" id="3.40.50.1820">
    <property type="entry name" value="alpha/beta hydrolase"/>
    <property type="match status" value="1"/>
</dbReference>
<dbReference type="InterPro" id="IPR010520">
    <property type="entry name" value="FrsA-like"/>
</dbReference>
<comment type="similarity">
    <text evidence="1">Belongs to the AB hydrolase superfamily.</text>
</comment>
<dbReference type="EMBL" id="BMMX01000017">
    <property type="protein sequence ID" value="GGK99968.1"/>
    <property type="molecule type" value="Genomic_DNA"/>
</dbReference>
<dbReference type="SUPFAM" id="SSF53474">
    <property type="entry name" value="alpha/beta-Hydrolases"/>
    <property type="match status" value="1"/>
</dbReference>
<dbReference type="Pfam" id="PF06500">
    <property type="entry name" value="FrsA-like"/>
    <property type="match status" value="1"/>
</dbReference>
<dbReference type="Gene3D" id="1.20.1440.110">
    <property type="entry name" value="acylaminoacyl peptidase"/>
    <property type="match status" value="1"/>
</dbReference>
<dbReference type="PANTHER" id="PTHR22946:SF12">
    <property type="entry name" value="CONIDIAL PIGMENT BIOSYNTHESIS PROTEIN AYG1 (AFU_ORTHOLOGUE AFUA_2G17550)"/>
    <property type="match status" value="1"/>
</dbReference>
<sequence length="358" mass="39205">MPDSAIETALAHWAPRMIQNGVDYNDLMATTSRTRTWADWLPQWNRAADEQAGFARQAEAEGHVRTAGQAWLRASVNRHFGKFVWMLDLDLAAEATRRSVTESHAALARLDPSGQHLEVNMPGGTAYANLRRPSGIDVPPYVVLIPGLDSTKEEFFWFEQSFLDRGMATVSLDGPGQGETGLSLPLRPDYETAAGPLLDLLAARTDLDHARIGVAGVSLGGYYAPRVAAHEPRVSAVAGISGPFCFGHMWDDLPPMTRQTFVVKSGARDDAEGRRIALTLDLTGVCRRITAPALYVTGERDRLIPWQQTQRQADETPDGTFVCFPEGNHGVSNLPSRARPMIADWMADRLGAASGRRC</sequence>
<evidence type="ECO:0000256" key="1">
    <source>
        <dbReference type="ARBA" id="ARBA00008645"/>
    </source>
</evidence>
<dbReference type="InterPro" id="IPR050261">
    <property type="entry name" value="FrsA_esterase"/>
</dbReference>
<protein>
    <submittedName>
        <fullName evidence="3">Alpha/beta hydrolase</fullName>
    </submittedName>
</protein>